<evidence type="ECO:0000256" key="4">
    <source>
        <dbReference type="ARBA" id="ARBA00022989"/>
    </source>
</evidence>
<keyword evidence="3 6" id="KW-0812">Transmembrane</keyword>
<keyword evidence="4 6" id="KW-1133">Transmembrane helix</keyword>
<name>A0A8K0MI09_9ROSA</name>
<dbReference type="InterPro" id="IPR036259">
    <property type="entry name" value="MFS_trans_sf"/>
</dbReference>
<feature type="transmembrane region" description="Helical" evidence="6">
    <location>
        <begin position="508"/>
        <end position="528"/>
    </location>
</feature>
<evidence type="ECO:0000256" key="1">
    <source>
        <dbReference type="ARBA" id="ARBA00004141"/>
    </source>
</evidence>
<comment type="caution">
    <text evidence="7">The sequence shown here is derived from an EMBL/GenBank/DDBJ whole genome shotgun (WGS) entry which is preliminary data.</text>
</comment>
<feature type="transmembrane region" description="Helical" evidence="6">
    <location>
        <begin position="77"/>
        <end position="95"/>
    </location>
</feature>
<dbReference type="Proteomes" id="UP000796880">
    <property type="component" value="Unassembled WGS sequence"/>
</dbReference>
<evidence type="ECO:0000256" key="5">
    <source>
        <dbReference type="ARBA" id="ARBA00023136"/>
    </source>
</evidence>
<dbReference type="OrthoDB" id="8904098at2759"/>
<keyword evidence="8" id="KW-1185">Reference proteome</keyword>
<feature type="transmembrane region" description="Helical" evidence="6">
    <location>
        <begin position="102"/>
        <end position="121"/>
    </location>
</feature>
<evidence type="ECO:0000313" key="7">
    <source>
        <dbReference type="EMBL" id="KAF3446420.1"/>
    </source>
</evidence>
<evidence type="ECO:0000313" key="8">
    <source>
        <dbReference type="Proteomes" id="UP000796880"/>
    </source>
</evidence>
<accession>A0A8K0MI09</accession>
<feature type="transmembrane region" description="Helical" evidence="6">
    <location>
        <begin position="234"/>
        <end position="255"/>
    </location>
</feature>
<feature type="transmembrane region" description="Helical" evidence="6">
    <location>
        <begin position="390"/>
        <end position="408"/>
    </location>
</feature>
<keyword evidence="5 6" id="KW-0472">Membrane</keyword>
<evidence type="ECO:0008006" key="9">
    <source>
        <dbReference type="Google" id="ProtNLM"/>
    </source>
</evidence>
<gene>
    <name evidence="7" type="ORF">FNV43_RR11599</name>
</gene>
<sequence>MESHQVVSVDEKEEISMEEPLILIKRNPDSKGGVRTLPFIIANEAFERLASQGIQPNMVIYLTKQYGLSAAEAANVLFLWSAATDFFPIVGAFMADSYVGRFRMIAFGSLVSLLGMVLLWLTTIIPQARPTTCNQFMCSSEYSATKSQLLYLYSCFGLMSIGAGGIRSSSIAFGADQIIDQKRRNNNDSNNNNAGTLRTFFSWYYVSTTVSVLGAVSCVVYVQNNWGWKVGFGVPALLMLFSAISFFLASPFYVIPKANKSLLTGFAQVLVATYKNRDISLSPCGTNELMYYHIKGSMPKPSEKLRFLNKACIIRNPQQDLTQDGRASDPWSICAVNQVEELKVLIKAIPIWLAGVFLAVVVNQSSFPVLQATSMNRHITSNFEVPAGSFSVFSMISMILCIVLYDRIIIPVLSKIKGKTVSLSLKNRMGIGIFFSCMSMSAAAVVECIRREMAIKQGFSENPQGVVSMSAVLWLLPQNMLLGLALGLSSISQIEFFYSELPKTMSSIASSLFLLGMSVGDLIASLIMSTVDDISKRGNQESWVSSNINKGHYDYYCWLLAGLSFFNFVYFIVCSKAYGPCQREGSENFDGDQ</sequence>
<dbReference type="GO" id="GO:0022857">
    <property type="term" value="F:transmembrane transporter activity"/>
    <property type="evidence" value="ECO:0007669"/>
    <property type="project" value="InterPro"/>
</dbReference>
<evidence type="ECO:0000256" key="2">
    <source>
        <dbReference type="ARBA" id="ARBA00005982"/>
    </source>
</evidence>
<feature type="transmembrane region" description="Helical" evidence="6">
    <location>
        <begin position="466"/>
        <end position="488"/>
    </location>
</feature>
<dbReference type="AlphaFoldDB" id="A0A8K0MI09"/>
<organism evidence="7 8">
    <name type="scientific">Rhamnella rubrinervis</name>
    <dbReference type="NCBI Taxonomy" id="2594499"/>
    <lineage>
        <taxon>Eukaryota</taxon>
        <taxon>Viridiplantae</taxon>
        <taxon>Streptophyta</taxon>
        <taxon>Embryophyta</taxon>
        <taxon>Tracheophyta</taxon>
        <taxon>Spermatophyta</taxon>
        <taxon>Magnoliopsida</taxon>
        <taxon>eudicotyledons</taxon>
        <taxon>Gunneridae</taxon>
        <taxon>Pentapetalae</taxon>
        <taxon>rosids</taxon>
        <taxon>fabids</taxon>
        <taxon>Rosales</taxon>
        <taxon>Rhamnaceae</taxon>
        <taxon>rhamnoid group</taxon>
        <taxon>Rhamneae</taxon>
        <taxon>Rhamnella</taxon>
    </lineage>
</organism>
<dbReference type="PANTHER" id="PTHR11654">
    <property type="entry name" value="OLIGOPEPTIDE TRANSPORTER-RELATED"/>
    <property type="match status" value="1"/>
</dbReference>
<reference evidence="7" key="1">
    <citation type="submission" date="2020-03" db="EMBL/GenBank/DDBJ databases">
        <title>A high-quality chromosome-level genome assembly of a woody plant with both climbing and erect habits, Rhamnella rubrinervis.</title>
        <authorList>
            <person name="Lu Z."/>
            <person name="Yang Y."/>
            <person name="Zhu X."/>
            <person name="Sun Y."/>
        </authorList>
    </citation>
    <scope>NUCLEOTIDE SEQUENCE</scope>
    <source>
        <strain evidence="7">BYM</strain>
        <tissue evidence="7">Leaf</tissue>
    </source>
</reference>
<comment type="subcellular location">
    <subcellularLocation>
        <location evidence="1">Membrane</location>
        <topology evidence="1">Multi-pass membrane protein</topology>
    </subcellularLocation>
</comment>
<protein>
    <recommendedName>
        <fullName evidence="9">Protein NRT1/ PTR FAMILY 1.2-like</fullName>
    </recommendedName>
</protein>
<dbReference type="InterPro" id="IPR000109">
    <property type="entry name" value="POT_fam"/>
</dbReference>
<dbReference type="Pfam" id="PF00854">
    <property type="entry name" value="PTR2"/>
    <property type="match status" value="1"/>
</dbReference>
<evidence type="ECO:0000256" key="6">
    <source>
        <dbReference type="SAM" id="Phobius"/>
    </source>
</evidence>
<dbReference type="EMBL" id="VOIH02000005">
    <property type="protein sequence ID" value="KAF3446420.1"/>
    <property type="molecule type" value="Genomic_DNA"/>
</dbReference>
<comment type="similarity">
    <text evidence="2">Belongs to the major facilitator superfamily. Proton-dependent oligopeptide transporter (POT/PTR) (TC 2.A.17) family.</text>
</comment>
<dbReference type="SUPFAM" id="SSF103473">
    <property type="entry name" value="MFS general substrate transporter"/>
    <property type="match status" value="1"/>
</dbReference>
<feature type="transmembrane region" description="Helical" evidence="6">
    <location>
        <begin position="553"/>
        <end position="573"/>
    </location>
</feature>
<feature type="transmembrane region" description="Helical" evidence="6">
    <location>
        <begin position="429"/>
        <end position="446"/>
    </location>
</feature>
<proteinExistence type="inferred from homology"/>
<feature type="transmembrane region" description="Helical" evidence="6">
    <location>
        <begin position="203"/>
        <end position="222"/>
    </location>
</feature>
<dbReference type="Gene3D" id="1.20.1250.20">
    <property type="entry name" value="MFS general substrate transporter like domains"/>
    <property type="match status" value="1"/>
</dbReference>
<feature type="transmembrane region" description="Helical" evidence="6">
    <location>
        <begin position="351"/>
        <end position="370"/>
    </location>
</feature>
<evidence type="ECO:0000256" key="3">
    <source>
        <dbReference type="ARBA" id="ARBA00022692"/>
    </source>
</evidence>
<dbReference type="GO" id="GO:0016020">
    <property type="term" value="C:membrane"/>
    <property type="evidence" value="ECO:0007669"/>
    <property type="project" value="UniProtKB-SubCell"/>
</dbReference>